<dbReference type="InterPro" id="IPR016160">
    <property type="entry name" value="Ald_DH_CS_CYS"/>
</dbReference>
<evidence type="ECO:0000256" key="7">
    <source>
        <dbReference type="SAM" id="MobiDB-lite"/>
    </source>
</evidence>
<dbReference type="InterPro" id="IPR044086">
    <property type="entry name" value="LUC3-like"/>
</dbReference>
<dbReference type="AlphaFoldDB" id="A0AAD6CA05"/>
<accession>A0AAD6CA05</accession>
<keyword evidence="2 6" id="KW-0560">Oxidoreductase</keyword>
<dbReference type="EMBL" id="JAPVEA010000005">
    <property type="protein sequence ID" value="KAJ5454117.1"/>
    <property type="molecule type" value="Genomic_DNA"/>
</dbReference>
<dbReference type="CDD" id="cd07106">
    <property type="entry name" value="ALDH_AldA-AAD23400"/>
    <property type="match status" value="1"/>
</dbReference>
<feature type="domain" description="Aldehyde dehydrogenase" evidence="8">
    <location>
        <begin position="20"/>
        <end position="465"/>
    </location>
</feature>
<gene>
    <name evidence="9" type="ORF">N7458_005073</name>
</gene>
<dbReference type="GO" id="GO:0004029">
    <property type="term" value="F:aldehyde dehydrogenase (NAD+) activity"/>
    <property type="evidence" value="ECO:0007669"/>
    <property type="project" value="UniProtKB-EC"/>
</dbReference>
<dbReference type="InterPro" id="IPR029510">
    <property type="entry name" value="Ald_DH_CS_GLU"/>
</dbReference>
<evidence type="ECO:0000256" key="1">
    <source>
        <dbReference type="ARBA" id="ARBA00009986"/>
    </source>
</evidence>
<sequence length="474" mass="51369">MDFSQDYVQIINGKSAPTEQTRHGVNPANKQALPPVPVATQQDLDNAVAAGKAAFETWSRTPFEERQKATIAYADAVEAHSAALVELLTREQGRPTEQAWMEVGGAPEWIRGLASIALPDEVIEDNEQNTVLNRYTPLGVVAAIVPWNFPIRLAVAKIAPAVLTGNVVIVKPSPFTPYCGLKLVELAQQFFPPGVVQSLSGDDNLGPWMTSHPGIDKINFTGSTATGKKVVQSASQTLKRVTLELGGNDPAIILPDVNVEKVADQIATFAFLNTGQICLNIKRIYVHEAIYDKFKEAMVKSVDGYVVGDGSQPTTTHGPIQNAMQYARVKTFFDDIEVQGWKAVAGGKIEESAGYFIHPTIIDNPPEDSRIVVEEPFGPIVPLLKWTDEKDVIERANNTVNGLGASVWGKDLDRAGKIAKQLQAGTVWVNTHFELSPLAPFGGHKQSGLGSEWGVDGMKAHCNAQVLFFKKTAA</sequence>
<evidence type="ECO:0000256" key="3">
    <source>
        <dbReference type="ARBA" id="ARBA00024226"/>
    </source>
</evidence>
<dbReference type="InterPro" id="IPR016162">
    <property type="entry name" value="Ald_DH_N"/>
</dbReference>
<dbReference type="EC" id="1.2.1.3" evidence="3"/>
<evidence type="ECO:0000313" key="9">
    <source>
        <dbReference type="EMBL" id="KAJ5454117.1"/>
    </source>
</evidence>
<dbReference type="InterPro" id="IPR016163">
    <property type="entry name" value="Ald_DH_C"/>
</dbReference>
<dbReference type="SUPFAM" id="SSF53720">
    <property type="entry name" value="ALDH-like"/>
    <property type="match status" value="1"/>
</dbReference>
<evidence type="ECO:0000256" key="6">
    <source>
        <dbReference type="RuleBase" id="RU003345"/>
    </source>
</evidence>
<dbReference type="InterPro" id="IPR016161">
    <property type="entry name" value="Ald_DH/histidinol_DH"/>
</dbReference>
<feature type="region of interest" description="Disordered" evidence="7">
    <location>
        <begin position="13"/>
        <end position="33"/>
    </location>
</feature>
<organism evidence="9 10">
    <name type="scientific">Penicillium daleae</name>
    <dbReference type="NCBI Taxonomy" id="63821"/>
    <lineage>
        <taxon>Eukaryota</taxon>
        <taxon>Fungi</taxon>
        <taxon>Dikarya</taxon>
        <taxon>Ascomycota</taxon>
        <taxon>Pezizomycotina</taxon>
        <taxon>Eurotiomycetes</taxon>
        <taxon>Eurotiomycetidae</taxon>
        <taxon>Eurotiales</taxon>
        <taxon>Aspergillaceae</taxon>
        <taxon>Penicillium</taxon>
    </lineage>
</organism>
<comment type="similarity">
    <text evidence="1 6">Belongs to the aldehyde dehydrogenase family.</text>
</comment>
<dbReference type="PROSITE" id="PS00070">
    <property type="entry name" value="ALDEHYDE_DEHYDR_CYS"/>
    <property type="match status" value="1"/>
</dbReference>
<dbReference type="FunFam" id="3.40.309.10:FF:000009">
    <property type="entry name" value="Aldehyde dehydrogenase A"/>
    <property type="match status" value="1"/>
</dbReference>
<reference evidence="9" key="2">
    <citation type="journal article" date="2023" name="IMA Fungus">
        <title>Comparative genomic study of the Penicillium genus elucidates a diverse pangenome and 15 lateral gene transfer events.</title>
        <authorList>
            <person name="Petersen C."/>
            <person name="Sorensen T."/>
            <person name="Nielsen M.R."/>
            <person name="Sondergaard T.E."/>
            <person name="Sorensen J.L."/>
            <person name="Fitzpatrick D.A."/>
            <person name="Frisvad J.C."/>
            <person name="Nielsen K.L."/>
        </authorList>
    </citation>
    <scope>NUCLEOTIDE SEQUENCE</scope>
    <source>
        <strain evidence="9">IBT 16125</strain>
    </source>
</reference>
<name>A0AAD6CA05_9EURO</name>
<dbReference type="InterPro" id="IPR015590">
    <property type="entry name" value="Aldehyde_DH_dom"/>
</dbReference>
<comment type="caution">
    <text evidence="9">The sequence shown here is derived from an EMBL/GenBank/DDBJ whole genome shotgun (WGS) entry which is preliminary data.</text>
</comment>
<dbReference type="FunFam" id="3.40.605.10:FF:000007">
    <property type="entry name" value="NAD/NADP-dependent betaine aldehyde dehydrogenase"/>
    <property type="match status" value="1"/>
</dbReference>
<evidence type="ECO:0000256" key="2">
    <source>
        <dbReference type="ARBA" id="ARBA00023002"/>
    </source>
</evidence>
<evidence type="ECO:0000313" key="10">
    <source>
        <dbReference type="Proteomes" id="UP001213681"/>
    </source>
</evidence>
<evidence type="ECO:0000259" key="8">
    <source>
        <dbReference type="Pfam" id="PF00171"/>
    </source>
</evidence>
<dbReference type="Gene3D" id="3.40.605.10">
    <property type="entry name" value="Aldehyde Dehydrogenase, Chain A, domain 1"/>
    <property type="match status" value="1"/>
</dbReference>
<protein>
    <recommendedName>
        <fullName evidence="3">aldehyde dehydrogenase (NAD(+))</fullName>
        <ecNumber evidence="3">1.2.1.3</ecNumber>
    </recommendedName>
</protein>
<reference evidence="9" key="1">
    <citation type="submission" date="2022-12" db="EMBL/GenBank/DDBJ databases">
        <authorList>
            <person name="Petersen C."/>
        </authorList>
    </citation>
    <scope>NUCLEOTIDE SEQUENCE</scope>
    <source>
        <strain evidence="9">IBT 16125</strain>
    </source>
</reference>
<dbReference type="PROSITE" id="PS00687">
    <property type="entry name" value="ALDEHYDE_DEHYDR_GLU"/>
    <property type="match status" value="1"/>
</dbReference>
<proteinExistence type="inferred from homology"/>
<dbReference type="Proteomes" id="UP001213681">
    <property type="component" value="Unassembled WGS sequence"/>
</dbReference>
<feature type="active site" evidence="5">
    <location>
        <position position="244"/>
    </location>
</feature>
<evidence type="ECO:0000256" key="5">
    <source>
        <dbReference type="PROSITE-ProRule" id="PRU10007"/>
    </source>
</evidence>
<keyword evidence="10" id="KW-1185">Reference proteome</keyword>
<dbReference type="GeneID" id="81598698"/>
<comment type="catalytic activity">
    <reaction evidence="4">
        <text>an aldehyde + NAD(+) + H2O = a carboxylate + NADH + 2 H(+)</text>
        <dbReference type="Rhea" id="RHEA:16185"/>
        <dbReference type="ChEBI" id="CHEBI:15377"/>
        <dbReference type="ChEBI" id="CHEBI:15378"/>
        <dbReference type="ChEBI" id="CHEBI:17478"/>
        <dbReference type="ChEBI" id="CHEBI:29067"/>
        <dbReference type="ChEBI" id="CHEBI:57540"/>
        <dbReference type="ChEBI" id="CHEBI:57945"/>
        <dbReference type="EC" id="1.2.1.3"/>
    </reaction>
</comment>
<dbReference type="PANTHER" id="PTHR11699">
    <property type="entry name" value="ALDEHYDE DEHYDROGENASE-RELATED"/>
    <property type="match status" value="1"/>
</dbReference>
<dbReference type="Pfam" id="PF00171">
    <property type="entry name" value="Aldedh"/>
    <property type="match status" value="1"/>
</dbReference>
<dbReference type="Gene3D" id="3.40.309.10">
    <property type="entry name" value="Aldehyde Dehydrogenase, Chain A, domain 2"/>
    <property type="match status" value="1"/>
</dbReference>
<evidence type="ECO:0000256" key="4">
    <source>
        <dbReference type="ARBA" id="ARBA00049194"/>
    </source>
</evidence>
<dbReference type="RefSeq" id="XP_056767073.1">
    <property type="nucleotide sequence ID" value="XM_056908455.1"/>
</dbReference>